<feature type="transmembrane region" description="Helical" evidence="7">
    <location>
        <begin position="21"/>
        <end position="42"/>
    </location>
</feature>
<feature type="transmembrane region" description="Helical" evidence="7">
    <location>
        <begin position="224"/>
        <end position="246"/>
    </location>
</feature>
<dbReference type="HOGENOM" id="CLU_046113_2_0_5"/>
<evidence type="ECO:0000256" key="7">
    <source>
        <dbReference type="SAM" id="Phobius"/>
    </source>
</evidence>
<dbReference type="GO" id="GO:0005886">
    <property type="term" value="C:plasma membrane"/>
    <property type="evidence" value="ECO:0007669"/>
    <property type="project" value="UniProtKB-SubCell"/>
</dbReference>
<dbReference type="Pfam" id="PF00528">
    <property type="entry name" value="BPD_transp_1"/>
    <property type="match status" value="1"/>
</dbReference>
<dbReference type="PANTHER" id="PTHR30151">
    <property type="entry name" value="ALKANE SULFONATE ABC TRANSPORTER-RELATED, MEMBRANE SUBUNIT"/>
    <property type="match status" value="1"/>
</dbReference>
<keyword evidence="5 7" id="KW-1133">Transmembrane helix</keyword>
<evidence type="ECO:0000256" key="5">
    <source>
        <dbReference type="ARBA" id="ARBA00022989"/>
    </source>
</evidence>
<dbReference type="InterPro" id="IPR035906">
    <property type="entry name" value="MetI-like_sf"/>
</dbReference>
<dbReference type="PANTHER" id="PTHR30151:SF0">
    <property type="entry name" value="ABC TRANSPORTER PERMEASE PROTEIN MJ0413-RELATED"/>
    <property type="match status" value="1"/>
</dbReference>
<dbReference type="Gene3D" id="1.10.3720.10">
    <property type="entry name" value="MetI-like"/>
    <property type="match status" value="1"/>
</dbReference>
<feature type="transmembrane region" description="Helical" evidence="7">
    <location>
        <begin position="48"/>
        <end position="65"/>
    </location>
</feature>
<feature type="transmembrane region" description="Helical" evidence="7">
    <location>
        <begin position="312"/>
        <end position="336"/>
    </location>
</feature>
<evidence type="ECO:0000256" key="6">
    <source>
        <dbReference type="ARBA" id="ARBA00023136"/>
    </source>
</evidence>
<evidence type="ECO:0000256" key="1">
    <source>
        <dbReference type="ARBA" id="ARBA00004651"/>
    </source>
</evidence>
<evidence type="ECO:0000313" key="9">
    <source>
        <dbReference type="EMBL" id="AFK57492.1"/>
    </source>
</evidence>
<feature type="transmembrane region" description="Helical" evidence="7">
    <location>
        <begin position="72"/>
        <end position="92"/>
    </location>
</feature>
<proteinExistence type="predicted"/>
<keyword evidence="3" id="KW-1003">Cell membrane</keyword>
<protein>
    <submittedName>
        <fullName evidence="9">Sulfonate/nitrate/taurine transport system permease protein</fullName>
    </submittedName>
</protein>
<dbReference type="AlphaFoldDB" id="I3TXK4"/>
<feature type="transmembrane region" description="Helical" evidence="7">
    <location>
        <begin position="252"/>
        <end position="273"/>
    </location>
</feature>
<accession>I3TXK4</accession>
<keyword evidence="2" id="KW-0813">Transport</keyword>
<name>I3TXK4_TISMK</name>
<organism evidence="9 10">
    <name type="scientific">Tistrella mobilis (strain KA081020-065)</name>
    <dbReference type="NCBI Taxonomy" id="1110502"/>
    <lineage>
        <taxon>Bacteria</taxon>
        <taxon>Pseudomonadati</taxon>
        <taxon>Pseudomonadota</taxon>
        <taxon>Alphaproteobacteria</taxon>
        <taxon>Geminicoccales</taxon>
        <taxon>Geminicoccaceae</taxon>
        <taxon>Tistrella</taxon>
    </lineage>
</organism>
<feature type="transmembrane region" description="Helical" evidence="7">
    <location>
        <begin position="104"/>
        <end position="125"/>
    </location>
</feature>
<feature type="transmembrane region" description="Helical" evidence="7">
    <location>
        <begin position="348"/>
        <end position="370"/>
    </location>
</feature>
<dbReference type="CDD" id="cd06261">
    <property type="entry name" value="TM_PBP2"/>
    <property type="match status" value="1"/>
</dbReference>
<feature type="transmembrane region" description="Helical" evidence="7">
    <location>
        <begin position="132"/>
        <end position="150"/>
    </location>
</feature>
<reference evidence="9 10" key="1">
    <citation type="journal article" date="2012" name="J. Am. Chem. Soc.">
        <title>Bacterial biosynthesis and maturation of the didemnin anti-cancer agents.</title>
        <authorList>
            <person name="Xu Y."/>
            <person name="Kersten R.D."/>
            <person name="Nam S.J."/>
            <person name="Lu L."/>
            <person name="Al-Suwailem A.M."/>
            <person name="Zheng H."/>
            <person name="Fenical W."/>
            <person name="Dorrestein P.C."/>
            <person name="Moore B.S."/>
            <person name="Qian P.Y."/>
        </authorList>
    </citation>
    <scope>NUCLEOTIDE SEQUENCE [LARGE SCALE GENOMIC DNA]</scope>
    <source>
        <strain evidence="9 10">KA081020-065</strain>
    </source>
</reference>
<evidence type="ECO:0000256" key="2">
    <source>
        <dbReference type="ARBA" id="ARBA00022448"/>
    </source>
</evidence>
<feature type="transmembrane region" description="Helical" evidence="7">
    <location>
        <begin position="194"/>
        <end position="212"/>
    </location>
</feature>
<evidence type="ECO:0000259" key="8">
    <source>
        <dbReference type="Pfam" id="PF00528"/>
    </source>
</evidence>
<keyword evidence="10" id="KW-1185">Reference proteome</keyword>
<keyword evidence="6 7" id="KW-0472">Membrane</keyword>
<dbReference type="RefSeq" id="WP_014748481.1">
    <property type="nucleotide sequence ID" value="NC_017958.1"/>
</dbReference>
<dbReference type="Proteomes" id="UP000005258">
    <property type="component" value="Plasmid pTM3"/>
</dbReference>
<keyword evidence="9" id="KW-0614">Plasmid</keyword>
<dbReference type="GO" id="GO:0055085">
    <property type="term" value="P:transmembrane transport"/>
    <property type="evidence" value="ECO:0007669"/>
    <property type="project" value="InterPro"/>
</dbReference>
<sequence>MTTTSTAPSAPLQPVSRGLDAVWGLMGLVALLLPLSTTGGAWIGNADLTVLLMIAGILLFALAGLRPRRSGMRGPLVLAGAALTAIATLVALRSGTVGFGEGGAGYTLAGLAAMAAAFRGIALVARLPQTSLPVRLLPPAALGLTLLYAWEGGCLGFGVPAVLLPPPSAIGAAFAANLPVLWQDFVQTVWKGALRGYLIGCTAGILLGVAADRVAFLRRGLLPVANLMSAAPIVGVAPIMVMWFGFDWPSKAAVVVVTTLFPMLVNTLAGLSATSRQELDLMRSYAASHATTLLVARLPNALPFLFNGLKISATLALIAAIVAEFFGTPVVGMGFRISTEVARMNVDVVWATILVAAIAGSGTYAALSFIERRVTFWHPAMRGR</sequence>
<evidence type="ECO:0000256" key="3">
    <source>
        <dbReference type="ARBA" id="ARBA00022475"/>
    </source>
</evidence>
<dbReference type="EMBL" id="CP003239">
    <property type="protein sequence ID" value="AFK57492.1"/>
    <property type="molecule type" value="Genomic_DNA"/>
</dbReference>
<keyword evidence="4 7" id="KW-0812">Transmembrane</keyword>
<geneLocation type="plasmid" evidence="9 10">
    <name>pTM3</name>
</geneLocation>
<dbReference type="InterPro" id="IPR000515">
    <property type="entry name" value="MetI-like"/>
</dbReference>
<evidence type="ECO:0000313" key="10">
    <source>
        <dbReference type="Proteomes" id="UP000005258"/>
    </source>
</evidence>
<evidence type="ECO:0000256" key="4">
    <source>
        <dbReference type="ARBA" id="ARBA00022692"/>
    </source>
</evidence>
<dbReference type="SUPFAM" id="SSF161098">
    <property type="entry name" value="MetI-like"/>
    <property type="match status" value="1"/>
</dbReference>
<dbReference type="KEGG" id="tmo:TMO_c0882"/>
<feature type="domain" description="ABC transmembrane type-1" evidence="8">
    <location>
        <begin position="203"/>
        <end position="374"/>
    </location>
</feature>
<comment type="subcellular location">
    <subcellularLocation>
        <location evidence="1">Cell membrane</location>
        <topology evidence="1">Multi-pass membrane protein</topology>
    </subcellularLocation>
</comment>
<dbReference type="PATRIC" id="fig|1110502.3.peg.5762"/>
<gene>
    <name evidence="9" type="ordered locus">TMO_c0882</name>
</gene>